<sequence>MEALEEEQATINDDRSAQKAKISFPNEIVEEILSRLPVKSILRFRSVCKSWLSLISDPSFAKLQLTRATDSYRTALFISAYDPSARKRHFLSAARDGGSVTHLFTLANSPTRCDITEAEHLNGLVLFNYGNDSIYQNYAFVVNPSTHKIFKLPGLTSYAKGKVNICYFFGFDESTNEHKVLSIVSYDVQSIKPKHQIMVFSFTNYSWRKINVDLPSDCRWYNGIKRSACVNSVIHLILQNQKEILAFDLRTEKFLIVKIPADAQNRSRCSRPHLMKIDGLLGVVRHDGMFETNEMHMWTLQDYENRVWVKQTVTFPKSWSVVGCPFPLDSANMEEIIFSLNKLSRNVISALIYNMKSGCFKSVQFNLDHPFLCSDTVQFQQIKCYVERIKPF</sequence>
<keyword evidence="2" id="KW-1185">Reference proteome</keyword>
<protein>
    <submittedName>
        <fullName evidence="1">Uncharacterized protein</fullName>
    </submittedName>
</protein>
<reference evidence="1 2" key="2">
    <citation type="journal article" date="2022" name="Mol. Ecol. Resour.">
        <title>The genomes of chicory, endive, great burdock and yacon provide insights into Asteraceae paleo-polyploidization history and plant inulin production.</title>
        <authorList>
            <person name="Fan W."/>
            <person name="Wang S."/>
            <person name="Wang H."/>
            <person name="Wang A."/>
            <person name="Jiang F."/>
            <person name="Liu H."/>
            <person name="Zhao H."/>
            <person name="Xu D."/>
            <person name="Zhang Y."/>
        </authorList>
    </citation>
    <scope>NUCLEOTIDE SEQUENCE [LARGE SCALE GENOMIC DNA]</scope>
    <source>
        <strain evidence="2">cv. Yunnan</strain>
        <tissue evidence="1">Leaves</tissue>
    </source>
</reference>
<evidence type="ECO:0000313" key="2">
    <source>
        <dbReference type="Proteomes" id="UP001056120"/>
    </source>
</evidence>
<dbReference type="Proteomes" id="UP001056120">
    <property type="component" value="Linkage Group LG25"/>
</dbReference>
<comment type="caution">
    <text evidence="1">The sequence shown here is derived from an EMBL/GenBank/DDBJ whole genome shotgun (WGS) entry which is preliminary data.</text>
</comment>
<name>A0ACB9A7C4_9ASTR</name>
<accession>A0ACB9A7C4</accession>
<evidence type="ECO:0000313" key="1">
    <source>
        <dbReference type="EMBL" id="KAI3706109.1"/>
    </source>
</evidence>
<reference evidence="2" key="1">
    <citation type="journal article" date="2022" name="Mol. Ecol. Resour.">
        <title>The genomes of chicory, endive, great burdock and yacon provide insights into Asteraceae palaeo-polyploidization history and plant inulin production.</title>
        <authorList>
            <person name="Fan W."/>
            <person name="Wang S."/>
            <person name="Wang H."/>
            <person name="Wang A."/>
            <person name="Jiang F."/>
            <person name="Liu H."/>
            <person name="Zhao H."/>
            <person name="Xu D."/>
            <person name="Zhang Y."/>
        </authorList>
    </citation>
    <scope>NUCLEOTIDE SEQUENCE [LARGE SCALE GENOMIC DNA]</scope>
    <source>
        <strain evidence="2">cv. Yunnan</strain>
    </source>
</reference>
<organism evidence="1 2">
    <name type="scientific">Smallanthus sonchifolius</name>
    <dbReference type="NCBI Taxonomy" id="185202"/>
    <lineage>
        <taxon>Eukaryota</taxon>
        <taxon>Viridiplantae</taxon>
        <taxon>Streptophyta</taxon>
        <taxon>Embryophyta</taxon>
        <taxon>Tracheophyta</taxon>
        <taxon>Spermatophyta</taxon>
        <taxon>Magnoliopsida</taxon>
        <taxon>eudicotyledons</taxon>
        <taxon>Gunneridae</taxon>
        <taxon>Pentapetalae</taxon>
        <taxon>asterids</taxon>
        <taxon>campanulids</taxon>
        <taxon>Asterales</taxon>
        <taxon>Asteraceae</taxon>
        <taxon>Asteroideae</taxon>
        <taxon>Heliantheae alliance</taxon>
        <taxon>Millerieae</taxon>
        <taxon>Smallanthus</taxon>
    </lineage>
</organism>
<proteinExistence type="predicted"/>
<gene>
    <name evidence="1" type="ORF">L1987_76365</name>
</gene>
<dbReference type="EMBL" id="CM042042">
    <property type="protein sequence ID" value="KAI3706109.1"/>
    <property type="molecule type" value="Genomic_DNA"/>
</dbReference>